<evidence type="ECO:0000313" key="3">
    <source>
        <dbReference type="Proteomes" id="UP001215280"/>
    </source>
</evidence>
<proteinExistence type="predicted"/>
<accession>A0AAD7I0B2</accession>
<organism evidence="2 3">
    <name type="scientific">Mycena maculata</name>
    <dbReference type="NCBI Taxonomy" id="230809"/>
    <lineage>
        <taxon>Eukaryota</taxon>
        <taxon>Fungi</taxon>
        <taxon>Dikarya</taxon>
        <taxon>Basidiomycota</taxon>
        <taxon>Agaricomycotina</taxon>
        <taxon>Agaricomycetes</taxon>
        <taxon>Agaricomycetidae</taxon>
        <taxon>Agaricales</taxon>
        <taxon>Marasmiineae</taxon>
        <taxon>Mycenaceae</taxon>
        <taxon>Mycena</taxon>
    </lineage>
</organism>
<dbReference type="Proteomes" id="UP001215280">
    <property type="component" value="Unassembled WGS sequence"/>
</dbReference>
<dbReference type="AlphaFoldDB" id="A0AAD7I0B2"/>
<name>A0AAD7I0B2_9AGAR</name>
<protein>
    <submittedName>
        <fullName evidence="2">Uncharacterized protein</fullName>
    </submittedName>
</protein>
<sequence>MDSFATYEFSDPATAAASQPLSRPLDAATSPEGGDAPRDEEQLGAGDGADLGIGFKLTAALAALPETIVFAGARDPDKLSPGDENDNRAAIVEIQATAPT</sequence>
<evidence type="ECO:0000256" key="1">
    <source>
        <dbReference type="SAM" id="MobiDB-lite"/>
    </source>
</evidence>
<feature type="region of interest" description="Disordered" evidence="1">
    <location>
        <begin position="1"/>
        <end position="49"/>
    </location>
</feature>
<evidence type="ECO:0000313" key="2">
    <source>
        <dbReference type="EMBL" id="KAJ7732208.1"/>
    </source>
</evidence>
<dbReference type="EMBL" id="JARJLG010000177">
    <property type="protein sequence ID" value="KAJ7732208.1"/>
    <property type="molecule type" value="Genomic_DNA"/>
</dbReference>
<keyword evidence="3" id="KW-1185">Reference proteome</keyword>
<gene>
    <name evidence="2" type="ORF">DFH07DRAFT_990915</name>
</gene>
<comment type="caution">
    <text evidence="2">The sequence shown here is derived from an EMBL/GenBank/DDBJ whole genome shotgun (WGS) entry which is preliminary data.</text>
</comment>
<reference evidence="2" key="1">
    <citation type="submission" date="2023-03" db="EMBL/GenBank/DDBJ databases">
        <title>Massive genome expansion in bonnet fungi (Mycena s.s.) driven by repeated elements and novel gene families across ecological guilds.</title>
        <authorList>
            <consortium name="Lawrence Berkeley National Laboratory"/>
            <person name="Harder C.B."/>
            <person name="Miyauchi S."/>
            <person name="Viragh M."/>
            <person name="Kuo A."/>
            <person name="Thoen E."/>
            <person name="Andreopoulos B."/>
            <person name="Lu D."/>
            <person name="Skrede I."/>
            <person name="Drula E."/>
            <person name="Henrissat B."/>
            <person name="Morin E."/>
            <person name="Kohler A."/>
            <person name="Barry K."/>
            <person name="LaButti K."/>
            <person name="Morin E."/>
            <person name="Salamov A."/>
            <person name="Lipzen A."/>
            <person name="Mereny Z."/>
            <person name="Hegedus B."/>
            <person name="Baldrian P."/>
            <person name="Stursova M."/>
            <person name="Weitz H."/>
            <person name="Taylor A."/>
            <person name="Grigoriev I.V."/>
            <person name="Nagy L.G."/>
            <person name="Martin F."/>
            <person name="Kauserud H."/>
        </authorList>
    </citation>
    <scope>NUCLEOTIDE SEQUENCE</scope>
    <source>
        <strain evidence="2">CBHHK188m</strain>
    </source>
</reference>